<dbReference type="SUPFAM" id="SSF90123">
    <property type="entry name" value="ABC transporter transmembrane region"/>
    <property type="match status" value="1"/>
</dbReference>
<dbReference type="Proteomes" id="UP000233491">
    <property type="component" value="Unassembled WGS sequence"/>
</dbReference>
<evidence type="ECO:0000256" key="1">
    <source>
        <dbReference type="ARBA" id="ARBA00004651"/>
    </source>
</evidence>
<reference evidence="12 13" key="1">
    <citation type="submission" date="2017-12" db="EMBL/GenBank/DDBJ databases">
        <title>Anaerobic carbon monoxide metabolism by Pleomorphomonas carboxyditropha sp. nov., a new mesophilic hydrogenogenic carboxidotroph.</title>
        <authorList>
            <person name="Esquivel-Elizondo S."/>
            <person name="Krajmalnik-Brown R."/>
        </authorList>
    </citation>
    <scope>NUCLEOTIDE SEQUENCE [LARGE SCALE GENOMIC DNA]</scope>
    <source>
        <strain evidence="12 13">R5-392</strain>
    </source>
</reference>
<dbReference type="SUPFAM" id="SSF52540">
    <property type="entry name" value="P-loop containing nucleoside triphosphate hydrolases"/>
    <property type="match status" value="1"/>
</dbReference>
<evidence type="ECO:0000256" key="4">
    <source>
        <dbReference type="ARBA" id="ARBA00022692"/>
    </source>
</evidence>
<dbReference type="GO" id="GO:0005886">
    <property type="term" value="C:plasma membrane"/>
    <property type="evidence" value="ECO:0007669"/>
    <property type="project" value="UniProtKB-SubCell"/>
</dbReference>
<dbReference type="EMBL" id="PJNW01000016">
    <property type="protein sequence ID" value="PKR87707.1"/>
    <property type="molecule type" value="Genomic_DNA"/>
</dbReference>
<evidence type="ECO:0000256" key="2">
    <source>
        <dbReference type="ARBA" id="ARBA00005417"/>
    </source>
</evidence>
<dbReference type="CDD" id="cd03223">
    <property type="entry name" value="ABCD_peroxisomal_ALDP"/>
    <property type="match status" value="1"/>
</dbReference>
<feature type="domain" description="ABC transporter" evidence="10">
    <location>
        <begin position="386"/>
        <end position="600"/>
    </location>
</feature>
<keyword evidence="8 9" id="KW-0472">Membrane</keyword>
<dbReference type="GO" id="GO:0005524">
    <property type="term" value="F:ATP binding"/>
    <property type="evidence" value="ECO:0007669"/>
    <property type="project" value="UniProtKB-KW"/>
</dbReference>
<feature type="transmembrane region" description="Helical" evidence="9">
    <location>
        <begin position="203"/>
        <end position="223"/>
    </location>
</feature>
<dbReference type="GO" id="GO:0140359">
    <property type="term" value="F:ABC-type transporter activity"/>
    <property type="evidence" value="ECO:0007669"/>
    <property type="project" value="InterPro"/>
</dbReference>
<keyword evidence="5" id="KW-0547">Nucleotide-binding</keyword>
<evidence type="ECO:0000259" key="11">
    <source>
        <dbReference type="PROSITE" id="PS50929"/>
    </source>
</evidence>
<evidence type="ECO:0000313" key="12">
    <source>
        <dbReference type="EMBL" id="PKR87707.1"/>
    </source>
</evidence>
<sequence>MKALLATLALAWRLAVPYFKEKRQGELVFRWFKIRMQERWIGLGFLGLILGLNVAQVYLNVWFNSWYNTFYTAMQDRNGPAFSAQLVLWCVIVAPLIASFVIEVYLTNWLRIRWRDWMTEHFVNRWMSNANYYRLSQVASGTDNPDQRIAEDIRDFITYTLTIFVQIFNTVLTLFAFTMVLWAISADFPYSIGGFNLASIPGYLVWAAALYSIIGTYFTHVTGRKLITLRFRQQHVEADFRFAMMRLRENAEEVALLKGEEPEKRVFKSAFERLKDNFYEIMDVTRNLNIVTNFYGNLSVIFPLVMLAPAYFAAGSTMQLGVMMQASQAFDKVQNNFSIFVSLYDTIANWKAVLDRLTTFERAMSEAEASASRPGVALKPSRGDAITADGAVVSLPDGRPLVRLDNAAFERGKAVLISGPSGAGKTSVFRALAGIWPFGSGDLSIPEDARVMVLPQTAYLPLGTLREALAYPNPAEMQDDAKVRDVLAAVGLGAFANRLDDLSEGPNLASRLSGGEQQRVAIARAILAEPDFLLLDEATASLDEASEASLYRLLRERLPKAAIISIGHRSSLKGLHDEFVELRKQEGGPSILGAAAPVPIG</sequence>
<dbReference type="Pfam" id="PF00005">
    <property type="entry name" value="ABC_tran"/>
    <property type="match status" value="1"/>
</dbReference>
<evidence type="ECO:0000256" key="6">
    <source>
        <dbReference type="ARBA" id="ARBA00022840"/>
    </source>
</evidence>
<dbReference type="OrthoDB" id="9810134at2"/>
<keyword evidence="4 9" id="KW-0812">Transmembrane</keyword>
<feature type="transmembrane region" description="Helical" evidence="9">
    <location>
        <begin position="294"/>
        <end position="314"/>
    </location>
</feature>
<comment type="caution">
    <text evidence="12">The sequence shown here is derived from an EMBL/GenBank/DDBJ whole genome shotgun (WGS) entry which is preliminary data.</text>
</comment>
<accession>A0A1I4TVK9</accession>
<feature type="transmembrane region" description="Helical" evidence="9">
    <location>
        <begin position="156"/>
        <end position="183"/>
    </location>
</feature>
<proteinExistence type="inferred from homology"/>
<evidence type="ECO:0000256" key="9">
    <source>
        <dbReference type="SAM" id="Phobius"/>
    </source>
</evidence>
<evidence type="ECO:0000313" key="13">
    <source>
        <dbReference type="Proteomes" id="UP000233491"/>
    </source>
</evidence>
<feature type="transmembrane region" description="Helical" evidence="9">
    <location>
        <begin position="83"/>
        <end position="106"/>
    </location>
</feature>
<dbReference type="SMART" id="SM00382">
    <property type="entry name" value="AAA"/>
    <property type="match status" value="1"/>
</dbReference>
<evidence type="ECO:0000256" key="5">
    <source>
        <dbReference type="ARBA" id="ARBA00022741"/>
    </source>
</evidence>
<keyword evidence="3" id="KW-0813">Transport</keyword>
<keyword evidence="7 9" id="KW-1133">Transmembrane helix</keyword>
<dbReference type="InterPro" id="IPR003439">
    <property type="entry name" value="ABC_transporter-like_ATP-bd"/>
</dbReference>
<comment type="subcellular location">
    <subcellularLocation>
        <location evidence="1">Cell membrane</location>
        <topology evidence="1">Multi-pass membrane protein</topology>
    </subcellularLocation>
</comment>
<dbReference type="GO" id="GO:0016887">
    <property type="term" value="F:ATP hydrolysis activity"/>
    <property type="evidence" value="ECO:0007669"/>
    <property type="project" value="InterPro"/>
</dbReference>
<protein>
    <submittedName>
        <fullName evidence="12">ABC transporter ATP-binding protein</fullName>
    </submittedName>
</protein>
<dbReference type="InterPro" id="IPR003593">
    <property type="entry name" value="AAA+_ATPase"/>
</dbReference>
<dbReference type="InterPro" id="IPR036640">
    <property type="entry name" value="ABC1_TM_sf"/>
</dbReference>
<gene>
    <name evidence="12" type="ORF">CXZ10_18445</name>
</gene>
<dbReference type="PANTHER" id="PTHR11384">
    <property type="entry name" value="ATP-BINDING CASSETTE, SUB-FAMILY D MEMBER"/>
    <property type="match status" value="1"/>
</dbReference>
<evidence type="ECO:0000259" key="10">
    <source>
        <dbReference type="PROSITE" id="PS50893"/>
    </source>
</evidence>
<evidence type="ECO:0000256" key="8">
    <source>
        <dbReference type="ARBA" id="ARBA00023136"/>
    </source>
</evidence>
<keyword evidence="13" id="KW-1185">Reference proteome</keyword>
<keyword evidence="6 12" id="KW-0067">ATP-binding</keyword>
<dbReference type="InterPro" id="IPR011527">
    <property type="entry name" value="ABC1_TM_dom"/>
</dbReference>
<dbReference type="PANTHER" id="PTHR11384:SF59">
    <property type="entry name" value="LYSOSOMAL COBALAMIN TRANSPORTER ABCD4"/>
    <property type="match status" value="1"/>
</dbReference>
<dbReference type="PROSITE" id="PS50893">
    <property type="entry name" value="ABC_TRANSPORTER_2"/>
    <property type="match status" value="1"/>
</dbReference>
<organism evidence="12 13">
    <name type="scientific">Pleomorphomonas diazotrophica</name>
    <dbReference type="NCBI Taxonomy" id="1166257"/>
    <lineage>
        <taxon>Bacteria</taxon>
        <taxon>Pseudomonadati</taxon>
        <taxon>Pseudomonadota</taxon>
        <taxon>Alphaproteobacteria</taxon>
        <taxon>Hyphomicrobiales</taxon>
        <taxon>Pleomorphomonadaceae</taxon>
        <taxon>Pleomorphomonas</taxon>
    </lineage>
</organism>
<dbReference type="InterPro" id="IPR017871">
    <property type="entry name" value="ABC_transporter-like_CS"/>
</dbReference>
<dbReference type="PROSITE" id="PS50929">
    <property type="entry name" value="ABC_TM1F"/>
    <property type="match status" value="1"/>
</dbReference>
<dbReference type="Gene3D" id="1.20.1560.10">
    <property type="entry name" value="ABC transporter type 1, transmembrane domain"/>
    <property type="match status" value="1"/>
</dbReference>
<dbReference type="Gene3D" id="3.40.50.300">
    <property type="entry name" value="P-loop containing nucleotide triphosphate hydrolases"/>
    <property type="match status" value="1"/>
</dbReference>
<dbReference type="AlphaFoldDB" id="A0A1I4TVK9"/>
<dbReference type="PROSITE" id="PS00211">
    <property type="entry name" value="ABC_TRANSPORTER_1"/>
    <property type="match status" value="1"/>
</dbReference>
<comment type="similarity">
    <text evidence="2">Belongs to the ABC transporter superfamily.</text>
</comment>
<dbReference type="InterPro" id="IPR050835">
    <property type="entry name" value="ABC_transporter_sub-D"/>
</dbReference>
<evidence type="ECO:0000256" key="3">
    <source>
        <dbReference type="ARBA" id="ARBA00022448"/>
    </source>
</evidence>
<dbReference type="RefSeq" id="WP_101290830.1">
    <property type="nucleotide sequence ID" value="NZ_FOUQ01000006.1"/>
</dbReference>
<name>A0A1I4TVK9_9HYPH</name>
<feature type="domain" description="ABC transmembrane type-1" evidence="11">
    <location>
        <begin position="43"/>
        <end position="349"/>
    </location>
</feature>
<dbReference type="Pfam" id="PF06472">
    <property type="entry name" value="ABC_membrane_2"/>
    <property type="match status" value="1"/>
</dbReference>
<feature type="transmembrane region" description="Helical" evidence="9">
    <location>
        <begin position="40"/>
        <end position="63"/>
    </location>
</feature>
<evidence type="ECO:0000256" key="7">
    <source>
        <dbReference type="ARBA" id="ARBA00022989"/>
    </source>
</evidence>
<dbReference type="InterPro" id="IPR027417">
    <property type="entry name" value="P-loop_NTPase"/>
</dbReference>